<dbReference type="SUPFAM" id="SSF49464">
    <property type="entry name" value="Carboxypeptidase regulatory domain-like"/>
    <property type="match status" value="1"/>
</dbReference>
<keyword evidence="3 10" id="KW-1134">Transmembrane beta strand</keyword>
<feature type="domain" description="TonB-dependent receptor-like beta-barrel" evidence="13">
    <location>
        <begin position="412"/>
        <end position="891"/>
    </location>
</feature>
<evidence type="ECO:0000256" key="5">
    <source>
        <dbReference type="ARBA" id="ARBA00022729"/>
    </source>
</evidence>
<dbReference type="InterPro" id="IPR012910">
    <property type="entry name" value="Plug_dom"/>
</dbReference>
<dbReference type="InterPro" id="IPR039426">
    <property type="entry name" value="TonB-dep_rcpt-like"/>
</dbReference>
<evidence type="ECO:0000259" key="14">
    <source>
        <dbReference type="Pfam" id="PF07715"/>
    </source>
</evidence>
<comment type="caution">
    <text evidence="15">The sequence shown here is derived from an EMBL/GenBank/DDBJ whole genome shotgun (WGS) entry which is preliminary data.</text>
</comment>
<keyword evidence="6 11" id="KW-0798">TonB box</keyword>
<accession>A0A841H3V9</accession>
<evidence type="ECO:0000256" key="10">
    <source>
        <dbReference type="PROSITE-ProRule" id="PRU01360"/>
    </source>
</evidence>
<evidence type="ECO:0000256" key="8">
    <source>
        <dbReference type="ARBA" id="ARBA00023170"/>
    </source>
</evidence>
<evidence type="ECO:0000313" key="15">
    <source>
        <dbReference type="EMBL" id="MBB6072690.1"/>
    </source>
</evidence>
<keyword evidence="4 10" id="KW-0812">Transmembrane</keyword>
<dbReference type="Pfam" id="PF00593">
    <property type="entry name" value="TonB_dep_Rec_b-barrel"/>
    <property type="match status" value="1"/>
</dbReference>
<dbReference type="GO" id="GO:0009279">
    <property type="term" value="C:cell outer membrane"/>
    <property type="evidence" value="ECO:0007669"/>
    <property type="project" value="UniProtKB-SubCell"/>
</dbReference>
<evidence type="ECO:0000313" key="16">
    <source>
        <dbReference type="Proteomes" id="UP000582837"/>
    </source>
</evidence>
<dbReference type="SUPFAM" id="SSF56935">
    <property type="entry name" value="Porins"/>
    <property type="match status" value="1"/>
</dbReference>
<dbReference type="AlphaFoldDB" id="A0A841H3V9"/>
<comment type="similarity">
    <text evidence="10 11">Belongs to the TonB-dependent receptor family.</text>
</comment>
<dbReference type="PROSITE" id="PS52016">
    <property type="entry name" value="TONB_DEPENDENT_REC_3"/>
    <property type="match status" value="1"/>
</dbReference>
<evidence type="ECO:0000256" key="6">
    <source>
        <dbReference type="ARBA" id="ARBA00023077"/>
    </source>
</evidence>
<dbReference type="PANTHER" id="PTHR30069:SF29">
    <property type="entry name" value="HEMOGLOBIN AND HEMOGLOBIN-HAPTOGLOBIN-BINDING PROTEIN 1-RELATED"/>
    <property type="match status" value="1"/>
</dbReference>
<keyword evidence="16" id="KW-1185">Reference proteome</keyword>
<dbReference type="InterPro" id="IPR023996">
    <property type="entry name" value="TonB-dep_OMP_SusC/RagA"/>
</dbReference>
<reference evidence="15 16" key="1">
    <citation type="submission" date="2020-08" db="EMBL/GenBank/DDBJ databases">
        <title>Genomic Encyclopedia of Type Strains, Phase IV (KMG-IV): sequencing the most valuable type-strain genomes for metagenomic binning, comparative biology and taxonomic classification.</title>
        <authorList>
            <person name="Goeker M."/>
        </authorList>
    </citation>
    <scope>NUCLEOTIDE SEQUENCE [LARGE SCALE GENOMIC DNA]</scope>
    <source>
        <strain evidence="15 16">DSM 29007</strain>
    </source>
</reference>
<evidence type="ECO:0000256" key="9">
    <source>
        <dbReference type="ARBA" id="ARBA00023237"/>
    </source>
</evidence>
<keyword evidence="2 10" id="KW-0813">Transport</keyword>
<dbReference type="NCBIfam" id="TIGR04057">
    <property type="entry name" value="SusC_RagA_signa"/>
    <property type="match status" value="1"/>
</dbReference>
<feature type="domain" description="TonB-dependent receptor plug" evidence="14">
    <location>
        <begin position="131"/>
        <end position="254"/>
    </location>
</feature>
<proteinExistence type="inferred from homology"/>
<dbReference type="InterPro" id="IPR037066">
    <property type="entry name" value="Plug_dom_sf"/>
</dbReference>
<dbReference type="PANTHER" id="PTHR30069">
    <property type="entry name" value="TONB-DEPENDENT OUTER MEMBRANE RECEPTOR"/>
    <property type="match status" value="1"/>
</dbReference>
<dbReference type="InterPro" id="IPR000531">
    <property type="entry name" value="Beta-barrel_TonB"/>
</dbReference>
<evidence type="ECO:0000256" key="7">
    <source>
        <dbReference type="ARBA" id="ARBA00023136"/>
    </source>
</evidence>
<keyword evidence="7 10" id="KW-0472">Membrane</keyword>
<dbReference type="InterPro" id="IPR036942">
    <property type="entry name" value="Beta-barrel_TonB_sf"/>
</dbReference>
<evidence type="ECO:0000256" key="4">
    <source>
        <dbReference type="ARBA" id="ARBA00022692"/>
    </source>
</evidence>
<keyword evidence="8" id="KW-0675">Receptor</keyword>
<keyword evidence="5 12" id="KW-0732">Signal</keyword>
<comment type="subcellular location">
    <subcellularLocation>
        <location evidence="1 10">Cell outer membrane</location>
        <topology evidence="1 10">Multi-pass membrane protein</topology>
    </subcellularLocation>
</comment>
<dbReference type="InterPro" id="IPR023997">
    <property type="entry name" value="TonB-dep_OMP_SusC/RagA_CS"/>
</dbReference>
<evidence type="ECO:0000256" key="2">
    <source>
        <dbReference type="ARBA" id="ARBA00022448"/>
    </source>
</evidence>
<dbReference type="GO" id="GO:0044718">
    <property type="term" value="P:siderophore transmembrane transport"/>
    <property type="evidence" value="ECO:0007669"/>
    <property type="project" value="TreeGrafter"/>
</dbReference>
<dbReference type="Gene3D" id="2.170.130.10">
    <property type="entry name" value="TonB-dependent receptor, plug domain"/>
    <property type="match status" value="1"/>
</dbReference>
<name>A0A841H3V9_9BACT</name>
<evidence type="ECO:0000256" key="3">
    <source>
        <dbReference type="ARBA" id="ARBA00022452"/>
    </source>
</evidence>
<organism evidence="15 16">
    <name type="scientific">Longimicrobium terrae</name>
    <dbReference type="NCBI Taxonomy" id="1639882"/>
    <lineage>
        <taxon>Bacteria</taxon>
        <taxon>Pseudomonadati</taxon>
        <taxon>Gemmatimonadota</taxon>
        <taxon>Longimicrobiia</taxon>
        <taxon>Longimicrobiales</taxon>
        <taxon>Longimicrobiaceae</taxon>
        <taxon>Longimicrobium</taxon>
    </lineage>
</organism>
<dbReference type="NCBIfam" id="TIGR04056">
    <property type="entry name" value="OMP_RagA_SusC"/>
    <property type="match status" value="1"/>
</dbReference>
<dbReference type="EMBL" id="JACHIA010000017">
    <property type="protein sequence ID" value="MBB6072690.1"/>
    <property type="molecule type" value="Genomic_DNA"/>
</dbReference>
<dbReference type="Proteomes" id="UP000582837">
    <property type="component" value="Unassembled WGS sequence"/>
</dbReference>
<feature type="signal peptide" evidence="12">
    <location>
        <begin position="1"/>
        <end position="30"/>
    </location>
</feature>
<protein>
    <submittedName>
        <fullName evidence="15">TonB-linked SusC/RagA family outer membrane protein</fullName>
    </submittedName>
</protein>
<keyword evidence="9 10" id="KW-0998">Cell outer membrane</keyword>
<feature type="chain" id="PRO_5032625040" evidence="12">
    <location>
        <begin position="31"/>
        <end position="1023"/>
    </location>
</feature>
<gene>
    <name evidence="15" type="ORF">HNQ61_004353</name>
</gene>
<dbReference type="GO" id="GO:0015344">
    <property type="term" value="F:siderophore uptake transmembrane transporter activity"/>
    <property type="evidence" value="ECO:0007669"/>
    <property type="project" value="TreeGrafter"/>
</dbReference>
<evidence type="ECO:0000256" key="11">
    <source>
        <dbReference type="RuleBase" id="RU003357"/>
    </source>
</evidence>
<dbReference type="Gene3D" id="2.40.170.20">
    <property type="entry name" value="TonB-dependent receptor, beta-barrel domain"/>
    <property type="match status" value="1"/>
</dbReference>
<sequence length="1023" mass="109486">MMFSVRMRSILSLAAAALLLGAPVALSAQARTTISGSVRGPNGQPVSSARVVVSGTTTGALTDQSGAYRLAVTGATGTTITLRASAIGYGSQAATVTLNGAALTQNFQITEQALALDAVVVTGSPTGQATRREVPNSVSTIQTADVVDNNASINNVTAVLQSRVPGVQVMTQSGTEGTSPRVRIRGISSINAGSAPIYVIDGVRMNGASQTIFGVGGASQSASDAVHPSDIESIEVIKGPAASTLYGADAANGVISITTKKGRAGQQRVQVQSRVSYGEQEFHGRTFTNYTLCTKGRVDSAGFNIVNRTYPGCSGVTPGQFITADLLRQDPKALRTGHLRTYSLNATGGGERFGFFLSGNWDDNDGVTYNNEFSRISGRANFTVTPSDKLDANVNLGYSRTENQLPLSDNASLGLTRNANRATPGRLNPFGVSWLGLSPTEINAFDNSTEADRFLLSGIVRWQPFTWFQNRLAGGFDYNSRTSQEFYARDEIGLAQNPQCQAGRCPYGALQATGLRQQIRPLDRLYTVDYAGTISNDLPRDFSSTLTFGSQLISTRFGYIQGTSYGFAPGSVTLLGTGSTNTGNETYQDQRTIGFFAQETVGWRDRLFLTAGLRNDRNSAFGADQEYALYPKLGASYVISEEPFFNVPGVDQFRIRAAWGRAGNAPAPYSAEQTFVPNPVIINEAGAVVGQGFLANTYGNPNLTAEQGEEYELGFDGSLLNGRIALDFTYYNKTTNDALIPVPNPPSGGFAGSVNQNVGEINNRGTELTLSVLPIETRNFTWESRIAHATLKNELVSFGGVRSDPIISGFSVAGTGVILGEGRPLGTLFGTVPSRGANGEILRGAPTATYRRGPIIANDTVYYGGSLPTRTLSWDNSFRVFRNLRFGFQLDRQTGAYQLNLTRRTRTVGDLLVKEVLLTSESTAADTLVHDMLRTGGGGQYIESTDFVKLREISASYVVPTRFTQRFGTEGVVVSLSGRNLSTWTDYTGVDPEVNADNSDFLLAETNAVPPTRRITASITVRF</sequence>
<evidence type="ECO:0000256" key="1">
    <source>
        <dbReference type="ARBA" id="ARBA00004571"/>
    </source>
</evidence>
<dbReference type="Gene3D" id="2.60.40.1120">
    <property type="entry name" value="Carboxypeptidase-like, regulatory domain"/>
    <property type="match status" value="1"/>
</dbReference>
<dbReference type="Pfam" id="PF13715">
    <property type="entry name" value="CarbopepD_reg_2"/>
    <property type="match status" value="1"/>
</dbReference>
<evidence type="ECO:0000259" key="13">
    <source>
        <dbReference type="Pfam" id="PF00593"/>
    </source>
</evidence>
<dbReference type="Pfam" id="PF07715">
    <property type="entry name" value="Plug"/>
    <property type="match status" value="1"/>
</dbReference>
<dbReference type="InterPro" id="IPR008969">
    <property type="entry name" value="CarboxyPept-like_regulatory"/>
</dbReference>
<evidence type="ECO:0000256" key="12">
    <source>
        <dbReference type="SAM" id="SignalP"/>
    </source>
</evidence>